<dbReference type="InterPro" id="IPR005302">
    <property type="entry name" value="MoCF_Sase_C"/>
</dbReference>
<evidence type="ECO:0000259" key="1">
    <source>
        <dbReference type="PROSITE" id="PS51340"/>
    </source>
</evidence>
<dbReference type="EMBL" id="QZDO01000084">
    <property type="protein sequence ID" value="RJL66183.1"/>
    <property type="molecule type" value="Genomic_DNA"/>
</dbReference>
<evidence type="ECO:0000313" key="2">
    <source>
        <dbReference type="EMBL" id="RJL66183.1"/>
    </source>
</evidence>
<dbReference type="Proteomes" id="UP000266633">
    <property type="component" value="Unassembled WGS sequence"/>
</dbReference>
<dbReference type="RefSeq" id="WP_047100521.1">
    <property type="nucleotide sequence ID" value="NZ_CP038499.1"/>
</dbReference>
<gene>
    <name evidence="2" type="ORF">D5077_20900</name>
</gene>
<dbReference type="InterPro" id="IPR005303">
    <property type="entry name" value="MOCOS_middle"/>
</dbReference>
<keyword evidence="3" id="KW-1185">Reference proteome</keyword>
<proteinExistence type="predicted"/>
<organism evidence="2 3">
    <name type="scientific">Dickeya dianthicola</name>
    <dbReference type="NCBI Taxonomy" id="204039"/>
    <lineage>
        <taxon>Bacteria</taxon>
        <taxon>Pseudomonadati</taxon>
        <taxon>Pseudomonadota</taxon>
        <taxon>Gammaproteobacteria</taxon>
        <taxon>Enterobacterales</taxon>
        <taxon>Pectobacteriaceae</taxon>
        <taxon>Dickeya</taxon>
    </lineage>
</organism>
<dbReference type="SUPFAM" id="SSF50800">
    <property type="entry name" value="PK beta-barrel domain-like"/>
    <property type="match status" value="1"/>
</dbReference>
<dbReference type="PROSITE" id="PS51340">
    <property type="entry name" value="MOSC"/>
    <property type="match status" value="1"/>
</dbReference>
<reference evidence="2 3" key="1">
    <citation type="submission" date="2018-09" db="EMBL/GenBank/DDBJ databases">
        <title>Phylogenetic diversity of Pectobacterium and Dickeya strains causing blackleg disease of potato in Morocco.</title>
        <authorList>
            <person name="Oulghazi S."/>
            <person name="Moumni M."/>
            <person name="Faure D."/>
        </authorList>
    </citation>
    <scope>NUCLEOTIDE SEQUENCE [LARGE SCALE GENOMIC DNA]</scope>
    <source>
        <strain evidence="2 3">S4.16.03.LID</strain>
    </source>
</reference>
<comment type="caution">
    <text evidence="2">The sequence shown here is derived from an EMBL/GenBank/DDBJ whole genome shotgun (WGS) entry which is preliminary data.</text>
</comment>
<evidence type="ECO:0000313" key="3">
    <source>
        <dbReference type="Proteomes" id="UP000266633"/>
    </source>
</evidence>
<sequence>MIKIEQLISYPLKSGAGIKAEVIKGGISGIDGDREFCLYRKSDNKFISMRDNILISDVLIVPDGNMLAVRCHQNEKYFDITGAEKNNIRIWSRDVDVSVMPSDASEYISSLIGEDVILAKLYHPGDYSQSFMDTGPLHIISTSELASLASAIGCESINPLVFRPNIIVPDFAGISEDSVEKVTINGVRFTVTERTERCNAVSLLHKKIHGIDDSELLENIDEANDYDGALFGLYLQAENRFQLNVGDEVIVS</sequence>
<dbReference type="Pfam" id="PF03476">
    <property type="entry name" value="MOSC_N"/>
    <property type="match status" value="1"/>
</dbReference>
<accession>A0ABX9NIL4</accession>
<name>A0ABX9NIL4_9GAMM</name>
<feature type="domain" description="MOSC" evidence="1">
    <location>
        <begin position="100"/>
        <end position="252"/>
    </location>
</feature>
<dbReference type="InterPro" id="IPR011037">
    <property type="entry name" value="Pyrv_Knase-like_insert_dom_sf"/>
</dbReference>
<dbReference type="Pfam" id="PF03473">
    <property type="entry name" value="MOSC"/>
    <property type="match status" value="1"/>
</dbReference>
<protein>
    <submittedName>
        <fullName evidence="2">MOSC domain-containing protein</fullName>
    </submittedName>
</protein>